<evidence type="ECO:0000256" key="1">
    <source>
        <dbReference type="SAM" id="MobiDB-lite"/>
    </source>
</evidence>
<name>A0A917RZ35_9NOCA</name>
<proteinExistence type="predicted"/>
<accession>A0A917RZ35</accession>
<dbReference type="Proteomes" id="UP000638263">
    <property type="component" value="Unassembled WGS sequence"/>
</dbReference>
<protein>
    <recommendedName>
        <fullName evidence="4">Cold shock domain-containing protein</fullName>
    </recommendedName>
</protein>
<feature type="region of interest" description="Disordered" evidence="1">
    <location>
        <begin position="51"/>
        <end position="71"/>
    </location>
</feature>
<dbReference type="AlphaFoldDB" id="A0A917RZ35"/>
<gene>
    <name evidence="2" type="ORF">GCM10011588_72090</name>
</gene>
<comment type="caution">
    <text evidence="2">The sequence shown here is derived from an EMBL/GenBank/DDBJ whole genome shotgun (WGS) entry which is preliminary data.</text>
</comment>
<organism evidence="2 3">
    <name type="scientific">Nocardia jinanensis</name>
    <dbReference type="NCBI Taxonomy" id="382504"/>
    <lineage>
        <taxon>Bacteria</taxon>
        <taxon>Bacillati</taxon>
        <taxon>Actinomycetota</taxon>
        <taxon>Actinomycetes</taxon>
        <taxon>Mycobacteriales</taxon>
        <taxon>Nocardiaceae</taxon>
        <taxon>Nocardia</taxon>
    </lineage>
</organism>
<dbReference type="RefSeq" id="WP_062997320.1">
    <property type="nucleotide sequence ID" value="NZ_BMMH01000045.1"/>
</dbReference>
<dbReference type="InterPro" id="IPR012340">
    <property type="entry name" value="NA-bd_OB-fold"/>
</dbReference>
<dbReference type="SUPFAM" id="SSF50249">
    <property type="entry name" value="Nucleic acid-binding proteins"/>
    <property type="match status" value="1"/>
</dbReference>
<sequence length="71" mass="7948">MEQATVYRWNIRNGTGVLTRADGSLAWFHMSSVAQNDALALQEGDTVDAEIENVPQEEYTSRAVSVQRHEP</sequence>
<reference evidence="2" key="1">
    <citation type="journal article" date="2014" name="Int. J. Syst. Evol. Microbiol.">
        <title>Complete genome sequence of Corynebacterium casei LMG S-19264T (=DSM 44701T), isolated from a smear-ripened cheese.</title>
        <authorList>
            <consortium name="US DOE Joint Genome Institute (JGI-PGF)"/>
            <person name="Walter F."/>
            <person name="Albersmeier A."/>
            <person name="Kalinowski J."/>
            <person name="Ruckert C."/>
        </authorList>
    </citation>
    <scope>NUCLEOTIDE SEQUENCE</scope>
    <source>
        <strain evidence="2">CGMCC 4.3508</strain>
    </source>
</reference>
<evidence type="ECO:0000313" key="3">
    <source>
        <dbReference type="Proteomes" id="UP000638263"/>
    </source>
</evidence>
<dbReference type="Gene3D" id="2.40.50.140">
    <property type="entry name" value="Nucleic acid-binding proteins"/>
    <property type="match status" value="1"/>
</dbReference>
<keyword evidence="3" id="KW-1185">Reference proteome</keyword>
<evidence type="ECO:0000313" key="2">
    <source>
        <dbReference type="EMBL" id="GGL46785.1"/>
    </source>
</evidence>
<reference evidence="2" key="2">
    <citation type="submission" date="2020-09" db="EMBL/GenBank/DDBJ databases">
        <authorList>
            <person name="Sun Q."/>
            <person name="Zhou Y."/>
        </authorList>
    </citation>
    <scope>NUCLEOTIDE SEQUENCE</scope>
    <source>
        <strain evidence="2">CGMCC 4.3508</strain>
    </source>
</reference>
<evidence type="ECO:0008006" key="4">
    <source>
        <dbReference type="Google" id="ProtNLM"/>
    </source>
</evidence>
<dbReference type="EMBL" id="BMMH01000045">
    <property type="protein sequence ID" value="GGL46785.1"/>
    <property type="molecule type" value="Genomic_DNA"/>
</dbReference>